<dbReference type="PROSITE" id="PS50110">
    <property type="entry name" value="RESPONSE_REGULATORY"/>
    <property type="match status" value="1"/>
</dbReference>
<comment type="caution">
    <text evidence="3">The sequence shown here is derived from an EMBL/GenBank/DDBJ whole genome shotgun (WGS) entry which is preliminary data.</text>
</comment>
<name>A0ABP7FGS2_9ACTN</name>
<protein>
    <recommendedName>
        <fullName evidence="2">Response regulatory domain-containing protein</fullName>
    </recommendedName>
</protein>
<reference evidence="4" key="1">
    <citation type="journal article" date="2019" name="Int. J. Syst. Evol. Microbiol.">
        <title>The Global Catalogue of Microorganisms (GCM) 10K type strain sequencing project: providing services to taxonomists for standard genome sequencing and annotation.</title>
        <authorList>
            <consortium name="The Broad Institute Genomics Platform"/>
            <consortium name="The Broad Institute Genome Sequencing Center for Infectious Disease"/>
            <person name="Wu L."/>
            <person name="Ma J."/>
        </authorList>
    </citation>
    <scope>NUCLEOTIDE SEQUENCE [LARGE SCALE GENOMIC DNA]</scope>
    <source>
        <strain evidence="4">JCM 17137</strain>
    </source>
</reference>
<evidence type="ECO:0000313" key="3">
    <source>
        <dbReference type="EMBL" id="GAA3738159.1"/>
    </source>
</evidence>
<evidence type="ECO:0000256" key="1">
    <source>
        <dbReference type="PROSITE-ProRule" id="PRU00169"/>
    </source>
</evidence>
<keyword evidence="4" id="KW-1185">Reference proteome</keyword>
<feature type="modified residue" description="4-aspartylphosphate" evidence="1">
    <location>
        <position position="55"/>
    </location>
</feature>
<dbReference type="RefSeq" id="WP_344969386.1">
    <property type="nucleotide sequence ID" value="NZ_BAABDD010000006.1"/>
</dbReference>
<organism evidence="3 4">
    <name type="scientific">Salinactinospora qingdaonensis</name>
    <dbReference type="NCBI Taxonomy" id="702744"/>
    <lineage>
        <taxon>Bacteria</taxon>
        <taxon>Bacillati</taxon>
        <taxon>Actinomycetota</taxon>
        <taxon>Actinomycetes</taxon>
        <taxon>Streptosporangiales</taxon>
        <taxon>Nocardiopsidaceae</taxon>
        <taxon>Salinactinospora</taxon>
    </lineage>
</organism>
<dbReference type="Proteomes" id="UP001500908">
    <property type="component" value="Unassembled WGS sequence"/>
</dbReference>
<gene>
    <name evidence="3" type="ORF">GCM10022402_17590</name>
</gene>
<proteinExistence type="predicted"/>
<evidence type="ECO:0000259" key="2">
    <source>
        <dbReference type="PROSITE" id="PS50110"/>
    </source>
</evidence>
<feature type="domain" description="Response regulatory" evidence="2">
    <location>
        <begin position="4"/>
        <end position="143"/>
    </location>
</feature>
<keyword evidence="1" id="KW-0597">Phosphoprotein</keyword>
<dbReference type="InterPro" id="IPR011006">
    <property type="entry name" value="CheY-like_superfamily"/>
</dbReference>
<sequence length="255" mass="28490">MTVRLLIVEDDEQLGGMCARELSREPYLLAVESVSDPRRAVEMLATDAFDAVVVDLVYTPLVEALDTYRSTHALRPMDRFPLVSGLAVAAAAQETRTGVVVWTSIDLNRRLHLVFAYEELGVRAFCSKRAGGGELRPLYEAVSAAARGRPYSEAVMDPYLPAPGAIPLGQMLFGEQSHRPIWRALALGHHTSQEVAAVTGYKQKTVRNLTPAMYRTLQDMDHGIRARGKTQAELVRYATDNRYFFLDETVREFYP</sequence>
<dbReference type="InterPro" id="IPR001789">
    <property type="entry name" value="Sig_transdc_resp-reg_receiver"/>
</dbReference>
<dbReference type="EMBL" id="BAABDD010000006">
    <property type="protein sequence ID" value="GAA3738159.1"/>
    <property type="molecule type" value="Genomic_DNA"/>
</dbReference>
<dbReference type="Gene3D" id="3.40.50.2300">
    <property type="match status" value="1"/>
</dbReference>
<evidence type="ECO:0000313" key="4">
    <source>
        <dbReference type="Proteomes" id="UP001500908"/>
    </source>
</evidence>
<dbReference type="SUPFAM" id="SSF52172">
    <property type="entry name" value="CheY-like"/>
    <property type="match status" value="1"/>
</dbReference>
<accession>A0ABP7FGS2</accession>